<evidence type="ECO:0000313" key="1">
    <source>
        <dbReference type="EMBL" id="RKO38726.1"/>
    </source>
</evidence>
<dbReference type="AlphaFoldDB" id="A0A8B3EZ44"/>
<gene>
    <name evidence="1" type="ORF">D8K17_10695</name>
</gene>
<sequence length="104" mass="11982">MDNFSSDHFDFDDVQIYIIEEHIKGNKTIIKTDEVQKLLKETYYGAGSPKRKKEALDIIGYFETIRTFPTFEGKRKSFRVIAIGNPQRASKAVAAFLESMYEPP</sequence>
<comment type="caution">
    <text evidence="1">The sequence shown here is derived from an EMBL/GenBank/DDBJ whole genome shotgun (WGS) entry which is preliminary data.</text>
</comment>
<dbReference type="EMBL" id="RBVM01000001">
    <property type="protein sequence ID" value="RKO38726.1"/>
    <property type="molecule type" value="Genomic_DNA"/>
</dbReference>
<organism evidence="1">
    <name type="scientific">Lactococcus lactis subsp. lactis bv. diacetylactis</name>
    <dbReference type="NCBI Taxonomy" id="44688"/>
    <lineage>
        <taxon>Bacteria</taxon>
        <taxon>Bacillati</taxon>
        <taxon>Bacillota</taxon>
        <taxon>Bacilli</taxon>
        <taxon>Lactobacillales</taxon>
        <taxon>Streptococcaceae</taxon>
        <taxon>Lactococcus</taxon>
    </lineage>
</organism>
<protein>
    <submittedName>
        <fullName evidence="1">Uncharacterized protein</fullName>
    </submittedName>
</protein>
<reference evidence="1" key="1">
    <citation type="submission" date="2018-10" db="EMBL/GenBank/DDBJ databases">
        <title>Chromosomal inversion in Lactococcus lactis subsp. lactis bv. diacetylactis S50.</title>
        <authorList>
            <person name="Kojic M."/>
            <person name="Jovcic B."/>
        </authorList>
    </citation>
    <scope>NUCLEOTIDE SEQUENCE</scope>
    <source>
        <strain evidence="1">S50</strain>
    </source>
</reference>
<name>A0A8B3EZ44_LACLL</name>
<accession>A0A8B3EZ44</accession>
<proteinExistence type="predicted"/>